<proteinExistence type="predicted"/>
<reference evidence="1 2" key="1">
    <citation type="journal article" date="2015" name="Nature">
        <title>rRNA introns, odd ribosomes, and small enigmatic genomes across a large radiation of phyla.</title>
        <authorList>
            <person name="Brown C.T."/>
            <person name="Hug L.A."/>
            <person name="Thomas B.C."/>
            <person name="Sharon I."/>
            <person name="Castelle C.J."/>
            <person name="Singh A."/>
            <person name="Wilkins M.J."/>
            <person name="Williams K.H."/>
            <person name="Banfield J.F."/>
        </authorList>
    </citation>
    <scope>NUCLEOTIDE SEQUENCE [LARGE SCALE GENOMIC DNA]</scope>
</reference>
<name>A0A0G0D429_9BACT</name>
<gene>
    <name evidence="1" type="ORF">UR93_C0005G0040</name>
</gene>
<accession>A0A0G0D429</accession>
<dbReference type="AlphaFoldDB" id="A0A0G0D429"/>
<comment type="caution">
    <text evidence="1">The sequence shown here is derived from an EMBL/GenBank/DDBJ whole genome shotgun (WGS) entry which is preliminary data.</text>
</comment>
<evidence type="ECO:0000313" key="2">
    <source>
        <dbReference type="Proteomes" id="UP000034316"/>
    </source>
</evidence>
<dbReference type="Proteomes" id="UP000034316">
    <property type="component" value="Unassembled WGS sequence"/>
</dbReference>
<evidence type="ECO:0000313" key="1">
    <source>
        <dbReference type="EMBL" id="KKP88984.1"/>
    </source>
</evidence>
<dbReference type="EMBL" id="LBRB01000005">
    <property type="protein sequence ID" value="KKP88984.1"/>
    <property type="molecule type" value="Genomic_DNA"/>
</dbReference>
<organism evidence="1 2">
    <name type="scientific">Berkelbacteria bacterium GW2011_GWA2_35_9</name>
    <dbReference type="NCBI Taxonomy" id="1618333"/>
    <lineage>
        <taxon>Bacteria</taxon>
        <taxon>Candidatus Berkelbacteria</taxon>
    </lineage>
</organism>
<sequence>MLNETNNLEIDPKIEQAKAYELSLIKKSLDDYSAREQEGRLSPGLIYTPSEHKIFGSTTYGLAFFPNRTYAEVAGISLEIINQQREMLNENEMQLPIMIKKESGIITPLIKLLPLSTEMILESTLVKTYQIVRFANMAGKKIETENKDFQKAYNEIDKILAEGQAQERELYYKKLNLDSGFK</sequence>
<dbReference type="STRING" id="1618333.UR93_C0005G0040"/>
<protein>
    <submittedName>
        <fullName evidence="1">Uncharacterized protein</fullName>
    </submittedName>
</protein>